<protein>
    <submittedName>
        <fullName evidence="2">Uncharacterized protein</fullName>
    </submittedName>
</protein>
<proteinExistence type="predicted"/>
<feature type="region of interest" description="Disordered" evidence="1">
    <location>
        <begin position="1"/>
        <end position="21"/>
    </location>
</feature>
<dbReference type="Proteomes" id="UP000735302">
    <property type="component" value="Unassembled WGS sequence"/>
</dbReference>
<comment type="caution">
    <text evidence="2">The sequence shown here is derived from an EMBL/GenBank/DDBJ whole genome shotgun (WGS) entry which is preliminary data.</text>
</comment>
<gene>
    <name evidence="2" type="ORF">PoB_000445100</name>
</gene>
<dbReference type="AlphaFoldDB" id="A0AAV3XQT1"/>
<accession>A0AAV3XQT1</accession>
<name>A0AAV3XQT1_9GAST</name>
<sequence length="88" mass="9484">MIISDYDVDASGQDSGHSGHSRSLLRLCDSAAIVAQEAVDAAVVQGCGTGCLAWDDAHLFWQDKEFRRRPTQTGVERGGEAHADRRGV</sequence>
<reference evidence="2 3" key="1">
    <citation type="journal article" date="2021" name="Elife">
        <title>Chloroplast acquisition without the gene transfer in kleptoplastic sea slugs, Plakobranchus ocellatus.</title>
        <authorList>
            <person name="Maeda T."/>
            <person name="Takahashi S."/>
            <person name="Yoshida T."/>
            <person name="Shimamura S."/>
            <person name="Takaki Y."/>
            <person name="Nagai Y."/>
            <person name="Toyoda A."/>
            <person name="Suzuki Y."/>
            <person name="Arimoto A."/>
            <person name="Ishii H."/>
            <person name="Satoh N."/>
            <person name="Nishiyama T."/>
            <person name="Hasebe M."/>
            <person name="Maruyama T."/>
            <person name="Minagawa J."/>
            <person name="Obokata J."/>
            <person name="Shigenobu S."/>
        </authorList>
    </citation>
    <scope>NUCLEOTIDE SEQUENCE [LARGE SCALE GENOMIC DNA]</scope>
</reference>
<dbReference type="EMBL" id="BLXT01000514">
    <property type="protein sequence ID" value="GFN77945.1"/>
    <property type="molecule type" value="Genomic_DNA"/>
</dbReference>
<evidence type="ECO:0000313" key="3">
    <source>
        <dbReference type="Proteomes" id="UP000735302"/>
    </source>
</evidence>
<keyword evidence="3" id="KW-1185">Reference proteome</keyword>
<evidence type="ECO:0000256" key="1">
    <source>
        <dbReference type="SAM" id="MobiDB-lite"/>
    </source>
</evidence>
<evidence type="ECO:0000313" key="2">
    <source>
        <dbReference type="EMBL" id="GFN77945.1"/>
    </source>
</evidence>
<organism evidence="2 3">
    <name type="scientific">Plakobranchus ocellatus</name>
    <dbReference type="NCBI Taxonomy" id="259542"/>
    <lineage>
        <taxon>Eukaryota</taxon>
        <taxon>Metazoa</taxon>
        <taxon>Spiralia</taxon>
        <taxon>Lophotrochozoa</taxon>
        <taxon>Mollusca</taxon>
        <taxon>Gastropoda</taxon>
        <taxon>Heterobranchia</taxon>
        <taxon>Euthyneura</taxon>
        <taxon>Panpulmonata</taxon>
        <taxon>Sacoglossa</taxon>
        <taxon>Placobranchoidea</taxon>
        <taxon>Plakobranchidae</taxon>
        <taxon>Plakobranchus</taxon>
    </lineage>
</organism>